<dbReference type="SUPFAM" id="SSF46689">
    <property type="entry name" value="Homeodomain-like"/>
    <property type="match status" value="1"/>
</dbReference>
<protein>
    <recommendedName>
        <fullName evidence="3">Putative Fis-like DNA-binding protein</fullName>
    </recommendedName>
</protein>
<feature type="domain" description="DNA binding HTH" evidence="4">
    <location>
        <begin position="53"/>
        <end position="92"/>
    </location>
</feature>
<dbReference type="InterPro" id="IPR005412">
    <property type="entry name" value="Fis_DNA-bd"/>
</dbReference>
<keyword evidence="2" id="KW-0238">DNA-binding</keyword>
<organism evidence="5 6">
    <name type="scientific">Methylococcus geothermalis</name>
    <dbReference type="NCBI Taxonomy" id="2681310"/>
    <lineage>
        <taxon>Bacteria</taxon>
        <taxon>Pseudomonadati</taxon>
        <taxon>Pseudomonadota</taxon>
        <taxon>Gammaproteobacteria</taxon>
        <taxon>Methylococcales</taxon>
        <taxon>Methylococcaceae</taxon>
        <taxon>Methylococcus</taxon>
    </lineage>
</organism>
<evidence type="ECO:0000313" key="6">
    <source>
        <dbReference type="Proteomes" id="UP000503004"/>
    </source>
</evidence>
<gene>
    <name evidence="5" type="ORF">GNH96_10395</name>
</gene>
<evidence type="ECO:0000256" key="1">
    <source>
        <dbReference type="ARBA" id="ARBA00008559"/>
    </source>
</evidence>
<proteinExistence type="inferred from homology"/>
<dbReference type="InterPro" id="IPR002197">
    <property type="entry name" value="HTH_Fis"/>
</dbReference>
<dbReference type="PANTHER" id="PTHR47918:SF1">
    <property type="entry name" value="DNA-BINDING PROTEIN FIS"/>
    <property type="match status" value="1"/>
</dbReference>
<comment type="similarity">
    <text evidence="1">Belongs to the transcriptional regulatory Fis family.</text>
</comment>
<name>A0A858Q8W5_9GAMM</name>
<dbReference type="EMBL" id="CP046565">
    <property type="protein sequence ID" value="QJD30342.1"/>
    <property type="molecule type" value="Genomic_DNA"/>
</dbReference>
<evidence type="ECO:0000256" key="2">
    <source>
        <dbReference type="ARBA" id="ARBA00023125"/>
    </source>
</evidence>
<dbReference type="KEGG" id="metu:GNH96_10395"/>
<dbReference type="Proteomes" id="UP000503004">
    <property type="component" value="Chromosome"/>
</dbReference>
<dbReference type="AlphaFoldDB" id="A0A858Q8W5"/>
<evidence type="ECO:0000256" key="3">
    <source>
        <dbReference type="ARBA" id="ARBA00029540"/>
    </source>
</evidence>
<dbReference type="PRINTS" id="PR01591">
    <property type="entry name" value="DNABINDNGFIS"/>
</dbReference>
<dbReference type="InterPro" id="IPR050207">
    <property type="entry name" value="Trans_regulatory_Fis"/>
</dbReference>
<evidence type="ECO:0000259" key="4">
    <source>
        <dbReference type="Pfam" id="PF02954"/>
    </source>
</evidence>
<dbReference type="Pfam" id="PF02954">
    <property type="entry name" value="HTH_8"/>
    <property type="match status" value="1"/>
</dbReference>
<accession>A0A858Q8W5</accession>
<dbReference type="GO" id="GO:0006355">
    <property type="term" value="P:regulation of DNA-templated transcription"/>
    <property type="evidence" value="ECO:0007669"/>
    <property type="project" value="InterPro"/>
</dbReference>
<dbReference type="InterPro" id="IPR009057">
    <property type="entry name" value="Homeodomain-like_sf"/>
</dbReference>
<keyword evidence="6" id="KW-1185">Reference proteome</keyword>
<sequence length="96" mass="10990">MRQDNRLLESFESPAMDHSHTTVVLSEQVRVALVNYLSQLDGINVTDMYTLVMAEVERPLIRTVLEHCCHNQTRAAQVLGLSRSTLRKKMQQHGIE</sequence>
<dbReference type="GO" id="GO:0043565">
    <property type="term" value="F:sequence-specific DNA binding"/>
    <property type="evidence" value="ECO:0007669"/>
    <property type="project" value="InterPro"/>
</dbReference>
<dbReference type="PANTHER" id="PTHR47918">
    <property type="entry name" value="DNA-BINDING PROTEIN FIS"/>
    <property type="match status" value="1"/>
</dbReference>
<dbReference type="PIRSF" id="PIRSF002097">
    <property type="entry name" value="DNA-binding_Fis"/>
    <property type="match status" value="1"/>
</dbReference>
<dbReference type="PRINTS" id="PR01590">
    <property type="entry name" value="HTHFIS"/>
</dbReference>
<dbReference type="Gene3D" id="1.10.10.60">
    <property type="entry name" value="Homeodomain-like"/>
    <property type="match status" value="1"/>
</dbReference>
<evidence type="ECO:0000313" key="5">
    <source>
        <dbReference type="EMBL" id="QJD30342.1"/>
    </source>
</evidence>
<reference evidence="6" key="1">
    <citation type="submission" date="2019-12" db="EMBL/GenBank/DDBJ databases">
        <authorList>
            <person name="Awala S.I."/>
            <person name="Rhee S.K."/>
        </authorList>
    </citation>
    <scope>NUCLEOTIDE SEQUENCE [LARGE SCALE GENOMIC DNA]</scope>
    <source>
        <strain evidence="6">IM1</strain>
    </source>
</reference>